<dbReference type="InterPro" id="IPR053264">
    <property type="entry name" value="Lipoate-ligase_2_inactive"/>
</dbReference>
<name>A0A7S3HRJ9_9STRA</name>
<dbReference type="PANTHER" id="PTHR43506">
    <property type="entry name" value="BIOTIN/LIPOATE A/B PROTEIN LIGASE FAMILY"/>
    <property type="match status" value="1"/>
</dbReference>
<dbReference type="Gene3D" id="3.30.930.10">
    <property type="entry name" value="Bira Bifunctional Protein, Domain 2"/>
    <property type="match status" value="1"/>
</dbReference>
<dbReference type="EMBL" id="HBIC01060193">
    <property type="protein sequence ID" value="CAE0302033.1"/>
    <property type="molecule type" value="Transcribed_RNA"/>
</dbReference>
<accession>A0A7S3HRJ9</accession>
<dbReference type="AlphaFoldDB" id="A0A7S3HRJ9"/>
<dbReference type="Pfam" id="PF21948">
    <property type="entry name" value="LplA-B_cat"/>
    <property type="match status" value="1"/>
</dbReference>
<dbReference type="PANTHER" id="PTHR43506:SF1">
    <property type="entry name" value="BPL_LPL CATALYTIC DOMAIN-CONTAINING PROTEIN"/>
    <property type="match status" value="1"/>
</dbReference>
<dbReference type="InterPro" id="IPR004143">
    <property type="entry name" value="BPL_LPL_catalytic"/>
</dbReference>
<evidence type="ECO:0000259" key="1">
    <source>
        <dbReference type="PROSITE" id="PS51733"/>
    </source>
</evidence>
<sequence length="282" mass="32157">MNKKVLKVFNLRGVSILDQLCFEELMLRTTADNCVVVNTDIAKDSIVLGFSGKPLELLNIQKVKKDNLQVIRRFTGGGTVVVDHSTVFASFVLNAGDVNSQPYPREIMKWTEEAVYAPAFADLAETKGADTEKFSLMENDYVWGDRKIGGNAQTITKNRWVHHTSFLWKFDPFRMGYLKLPSKRPAYRADRPHLEFLTEISTHLPEHRRDPTEFAKALHRQMASLFELQNGLTGMECNDQLPEAMLNEEFQELHARLKQETPTFVPRTFVVDDLPDEPAVSV</sequence>
<proteinExistence type="predicted"/>
<feature type="domain" description="BPL/LPL catalytic" evidence="1">
    <location>
        <begin position="29"/>
        <end position="230"/>
    </location>
</feature>
<reference evidence="2" key="1">
    <citation type="submission" date="2021-01" db="EMBL/GenBank/DDBJ databases">
        <authorList>
            <person name="Corre E."/>
            <person name="Pelletier E."/>
            <person name="Niang G."/>
            <person name="Scheremetjew M."/>
            <person name="Finn R."/>
            <person name="Kale V."/>
            <person name="Holt S."/>
            <person name="Cochrane G."/>
            <person name="Meng A."/>
            <person name="Brown T."/>
            <person name="Cohen L."/>
        </authorList>
    </citation>
    <scope>NUCLEOTIDE SEQUENCE</scope>
    <source>
        <strain evidence="2">CCAP 955/1</strain>
    </source>
</reference>
<dbReference type="InterPro" id="IPR045864">
    <property type="entry name" value="aa-tRNA-synth_II/BPL/LPL"/>
</dbReference>
<dbReference type="PROSITE" id="PS51733">
    <property type="entry name" value="BPL_LPL_CATALYTIC"/>
    <property type="match status" value="1"/>
</dbReference>
<evidence type="ECO:0000313" key="2">
    <source>
        <dbReference type="EMBL" id="CAE0302033.1"/>
    </source>
</evidence>
<organism evidence="2">
    <name type="scientific">Spumella elongata</name>
    <dbReference type="NCBI Taxonomy" id="89044"/>
    <lineage>
        <taxon>Eukaryota</taxon>
        <taxon>Sar</taxon>
        <taxon>Stramenopiles</taxon>
        <taxon>Ochrophyta</taxon>
        <taxon>Chrysophyceae</taxon>
        <taxon>Chromulinales</taxon>
        <taxon>Chromulinaceae</taxon>
        <taxon>Spumella</taxon>
    </lineage>
</organism>
<gene>
    <name evidence="2" type="ORF">SELO1098_LOCUS30889</name>
</gene>
<dbReference type="SUPFAM" id="SSF55681">
    <property type="entry name" value="Class II aaRS and biotin synthetases"/>
    <property type="match status" value="1"/>
</dbReference>
<protein>
    <recommendedName>
        <fullName evidence="1">BPL/LPL catalytic domain-containing protein</fullName>
    </recommendedName>
</protein>